<reference evidence="3" key="2">
    <citation type="submission" date="2021-04" db="EMBL/GenBank/DDBJ databases">
        <title>Taxonomy of Flavobacteriaceae bacterium ZY171143.</title>
        <authorList>
            <person name="Li F."/>
        </authorList>
    </citation>
    <scope>NUCLEOTIDE SEQUENCE [LARGE SCALE GENOMIC DNA]</scope>
    <source>
        <strain evidence="3">ZY171143</strain>
    </source>
</reference>
<reference evidence="2 3" key="1">
    <citation type="journal article" date="2021" name="Int. J. Syst. Evol. Microbiol.">
        <title>Faecalibacter bovis sp. nov., isolated from cow faeces.</title>
        <authorList>
            <person name="Li F."/>
            <person name="Zhao W."/>
            <person name="Hong Q."/>
            <person name="Shao Q."/>
            <person name="Song J."/>
            <person name="Yang S."/>
        </authorList>
    </citation>
    <scope>NUCLEOTIDE SEQUENCE [LARGE SCALE GENOMIC DNA]</scope>
    <source>
        <strain evidence="2 3">ZY171143</strain>
    </source>
</reference>
<protein>
    <recommendedName>
        <fullName evidence="4">TonB C-terminal domain-containing protein</fullName>
    </recommendedName>
</protein>
<organism evidence="2 3">
    <name type="scientific">Faecalibacter bovis</name>
    <dbReference type="NCBI Taxonomy" id="2898187"/>
    <lineage>
        <taxon>Bacteria</taxon>
        <taxon>Pseudomonadati</taxon>
        <taxon>Bacteroidota</taxon>
        <taxon>Flavobacteriia</taxon>
        <taxon>Flavobacteriales</taxon>
        <taxon>Weeksellaceae</taxon>
        <taxon>Faecalibacter</taxon>
    </lineage>
</organism>
<name>A0ABX7XEL8_9FLAO</name>
<evidence type="ECO:0000256" key="1">
    <source>
        <dbReference type="SAM" id="SignalP"/>
    </source>
</evidence>
<keyword evidence="3" id="KW-1185">Reference proteome</keyword>
<dbReference type="EMBL" id="CP072842">
    <property type="protein sequence ID" value="QTV06315.1"/>
    <property type="molecule type" value="Genomic_DNA"/>
</dbReference>
<feature type="signal peptide" evidence="1">
    <location>
        <begin position="1"/>
        <end position="19"/>
    </location>
</feature>
<feature type="chain" id="PRO_5046995541" description="TonB C-terminal domain-containing protein" evidence="1">
    <location>
        <begin position="20"/>
        <end position="141"/>
    </location>
</feature>
<evidence type="ECO:0000313" key="2">
    <source>
        <dbReference type="EMBL" id="QTV06315.1"/>
    </source>
</evidence>
<dbReference type="Proteomes" id="UP000672011">
    <property type="component" value="Chromosome"/>
</dbReference>
<evidence type="ECO:0008006" key="4">
    <source>
        <dbReference type="Google" id="ProtNLM"/>
    </source>
</evidence>
<sequence length="141" mass="16882">MKQFLLLFFLVFMQVTSWAQQIDRFPIYPGCERYMKDNQKLNGCFQERLAADLKLYTKNPINKKSEEKTEMVKISFVVDQKGYMKNFELVESESEESSKKLMKRLNELAKYNEEKKRKIEPASYRKRPVQFKITYVGLQNI</sequence>
<accession>A0ABX7XEL8</accession>
<gene>
    <name evidence="2" type="ORF">J9309_02990</name>
</gene>
<dbReference type="RefSeq" id="WP_230476959.1">
    <property type="nucleotide sequence ID" value="NZ_CP072842.1"/>
</dbReference>
<evidence type="ECO:0000313" key="3">
    <source>
        <dbReference type="Proteomes" id="UP000672011"/>
    </source>
</evidence>
<proteinExistence type="predicted"/>
<keyword evidence="1" id="KW-0732">Signal</keyword>